<comment type="caution">
    <text evidence="2">The sequence shown here is derived from an EMBL/GenBank/DDBJ whole genome shotgun (WGS) entry which is preliminary data.</text>
</comment>
<feature type="transmembrane region" description="Helical" evidence="1">
    <location>
        <begin position="32"/>
        <end position="53"/>
    </location>
</feature>
<dbReference type="EMBL" id="SJTG01000001">
    <property type="protein sequence ID" value="TCI13747.1"/>
    <property type="molecule type" value="Genomic_DNA"/>
</dbReference>
<dbReference type="Proteomes" id="UP000291822">
    <property type="component" value="Unassembled WGS sequence"/>
</dbReference>
<keyword evidence="1" id="KW-0472">Membrane</keyword>
<dbReference type="AlphaFoldDB" id="A0A4V2NML4"/>
<evidence type="ECO:0000313" key="2">
    <source>
        <dbReference type="EMBL" id="TCI13747.1"/>
    </source>
</evidence>
<evidence type="ECO:0000313" key="3">
    <source>
        <dbReference type="Proteomes" id="UP000291822"/>
    </source>
</evidence>
<gene>
    <name evidence="2" type="ORF">EZM97_00805</name>
</gene>
<keyword evidence="1" id="KW-0812">Transmembrane</keyword>
<sequence length="65" mass="7349">MLRYVLVSGLLMWGLPMFVVMTFVISRPQPPVALSAILWSVGGVGFGVAMWFIQEHRYRKATQAH</sequence>
<protein>
    <recommendedName>
        <fullName evidence="4">DUF2530 domain-containing protein</fullName>
    </recommendedName>
</protein>
<keyword evidence="1" id="KW-1133">Transmembrane helix</keyword>
<evidence type="ECO:0008006" key="4">
    <source>
        <dbReference type="Google" id="ProtNLM"/>
    </source>
</evidence>
<keyword evidence="3" id="KW-1185">Reference proteome</keyword>
<reference evidence="2 3" key="1">
    <citation type="submission" date="2019-02" db="EMBL/GenBank/DDBJ databases">
        <title>Dyella amyloliquefaciens sp. nov., isolated from forest soil.</title>
        <authorList>
            <person name="Gao Z.-H."/>
            <person name="Qiu L.-H."/>
        </authorList>
    </citation>
    <scope>NUCLEOTIDE SEQUENCE [LARGE SCALE GENOMIC DNA]</scope>
    <source>
        <strain evidence="2 3">KACC 12747</strain>
    </source>
</reference>
<feature type="transmembrane region" description="Helical" evidence="1">
    <location>
        <begin position="5"/>
        <end position="26"/>
    </location>
</feature>
<proteinExistence type="predicted"/>
<name>A0A4V2NML4_9GAMM</name>
<accession>A0A4V2NML4</accession>
<evidence type="ECO:0000256" key="1">
    <source>
        <dbReference type="SAM" id="Phobius"/>
    </source>
</evidence>
<organism evidence="2 3">
    <name type="scientific">Dyella soli</name>
    <dbReference type="NCBI Taxonomy" id="522319"/>
    <lineage>
        <taxon>Bacteria</taxon>
        <taxon>Pseudomonadati</taxon>
        <taxon>Pseudomonadota</taxon>
        <taxon>Gammaproteobacteria</taxon>
        <taxon>Lysobacterales</taxon>
        <taxon>Rhodanobacteraceae</taxon>
        <taxon>Dyella</taxon>
    </lineage>
</organism>